<accession>A0AAD5UDL5</accession>
<organism evidence="1 2">
    <name type="scientific">Boothiomyces macroporosus</name>
    <dbReference type="NCBI Taxonomy" id="261099"/>
    <lineage>
        <taxon>Eukaryota</taxon>
        <taxon>Fungi</taxon>
        <taxon>Fungi incertae sedis</taxon>
        <taxon>Chytridiomycota</taxon>
        <taxon>Chytridiomycota incertae sedis</taxon>
        <taxon>Chytridiomycetes</taxon>
        <taxon>Rhizophydiales</taxon>
        <taxon>Terramycetaceae</taxon>
        <taxon>Boothiomyces</taxon>
    </lineage>
</organism>
<proteinExistence type="predicted"/>
<evidence type="ECO:0008006" key="3">
    <source>
        <dbReference type="Google" id="ProtNLM"/>
    </source>
</evidence>
<sequence>MFICKELGVYPFLSPAIQTKAIQKLSKYMTEYHNTERYSEVKSTCVICFDISGTGKTTTIMEATRNCNGLFAHINLNDNQLFRPLLNSCKRLGEKQNPPLKSADFIDYATVVEHFEKRFQTVLSLLFQSIMEQLSTLDSSNLGQNGGNINVVLPKYTSPSSAEFPDLDKSLVDNYYELVQKIQKLNRLLVIHLDDCQLFFCGLTKNAILQDGKIKVGEIMSAAFRLFSKEVLNFTKCKDILWVFSGTRPNLSLEIKIASTYEEQYDVAKSLQDFNADDVTTVLGQYFDLQDMSAELKQKMEHLAGPPKLLYWFIISALKTDLTSISDFEEKWDKIEDMAVGIYKDRIFSTIQSFGLPIEELERYSRNLVLLHTSTLINERGGNLTFKRLPSNWLPFIEGGMIRIRKEGTSWKLFQPNRFLIKIFNEYIEWFTWENIQDLVANIKASATTKSLKGKVFEYLFALELLAPADSLLWTRLGELMKIKPKANWVPKIRQIDNINTALDQDAVYVMIDKSKTDVVFFAETVESETPVRVLCQLTTQVKDSTDKAKNSFNAMFKLVNDTIPDYRLFLAPKSTVDFPQIHQKQFSDANCFWVDSRSFDSMLSFTLDLCDPNKTEKALIELMEFAGSNNKELADRVRMSVSGTPKKRKREFQSMDEFYDALKGISDWEEEDTEIVKEVFITQRIKLYQLSTLTDGKLKEYGLKQGGLREAVLSVIENH</sequence>
<evidence type="ECO:0000313" key="1">
    <source>
        <dbReference type="EMBL" id="KAJ3252132.1"/>
    </source>
</evidence>
<protein>
    <recommendedName>
        <fullName evidence="3">SAM domain-containing protein</fullName>
    </recommendedName>
</protein>
<name>A0AAD5UDL5_9FUNG</name>
<dbReference type="Proteomes" id="UP001210925">
    <property type="component" value="Unassembled WGS sequence"/>
</dbReference>
<evidence type="ECO:0000313" key="2">
    <source>
        <dbReference type="Proteomes" id="UP001210925"/>
    </source>
</evidence>
<dbReference type="EMBL" id="JADGKB010000153">
    <property type="protein sequence ID" value="KAJ3252132.1"/>
    <property type="molecule type" value="Genomic_DNA"/>
</dbReference>
<dbReference type="AlphaFoldDB" id="A0AAD5UDL5"/>
<reference evidence="1" key="1">
    <citation type="submission" date="2020-05" db="EMBL/GenBank/DDBJ databases">
        <title>Phylogenomic resolution of chytrid fungi.</title>
        <authorList>
            <person name="Stajich J.E."/>
            <person name="Amses K."/>
            <person name="Simmons R."/>
            <person name="Seto K."/>
            <person name="Myers J."/>
            <person name="Bonds A."/>
            <person name="Quandt C.A."/>
            <person name="Barry K."/>
            <person name="Liu P."/>
            <person name="Grigoriev I."/>
            <person name="Longcore J.E."/>
            <person name="James T.Y."/>
        </authorList>
    </citation>
    <scope>NUCLEOTIDE SEQUENCE</scope>
    <source>
        <strain evidence="1">PLAUS21</strain>
    </source>
</reference>
<comment type="caution">
    <text evidence="1">The sequence shown here is derived from an EMBL/GenBank/DDBJ whole genome shotgun (WGS) entry which is preliminary data.</text>
</comment>
<gene>
    <name evidence="1" type="ORF">HK103_001829</name>
</gene>
<keyword evidence="2" id="KW-1185">Reference proteome</keyword>